<dbReference type="Proteomes" id="UP000182769">
    <property type="component" value="Unassembled WGS sequence"/>
</dbReference>
<gene>
    <name evidence="6" type="ORF">Ga0061065_103147</name>
</gene>
<evidence type="ECO:0000256" key="4">
    <source>
        <dbReference type="PROSITE-ProRule" id="PRU00433"/>
    </source>
</evidence>
<dbReference type="Pfam" id="PF13442">
    <property type="entry name" value="Cytochrome_CBB3"/>
    <property type="match status" value="1"/>
</dbReference>
<dbReference type="AlphaFoldDB" id="A0A0K6IIZ3"/>
<keyword evidence="2 4" id="KW-0479">Metal-binding</keyword>
<keyword evidence="7" id="KW-1185">Reference proteome</keyword>
<keyword evidence="1 4" id="KW-0349">Heme</keyword>
<evidence type="ECO:0000259" key="5">
    <source>
        <dbReference type="PROSITE" id="PS51007"/>
    </source>
</evidence>
<keyword evidence="3 4" id="KW-0408">Iron</keyword>
<dbReference type="OrthoDB" id="9811395at2"/>
<evidence type="ECO:0000256" key="3">
    <source>
        <dbReference type="ARBA" id="ARBA00023004"/>
    </source>
</evidence>
<dbReference type="STRING" id="1137284.GCA_001418205_01144"/>
<dbReference type="Gene3D" id="1.10.760.10">
    <property type="entry name" value="Cytochrome c-like domain"/>
    <property type="match status" value="1"/>
</dbReference>
<protein>
    <submittedName>
        <fullName evidence="6">Cytochrome C oxidase, cbb3-type, subunit III</fullName>
    </submittedName>
</protein>
<dbReference type="SUPFAM" id="SSF46626">
    <property type="entry name" value="Cytochrome c"/>
    <property type="match status" value="1"/>
</dbReference>
<accession>A0A0K6IIZ3</accession>
<organism evidence="6 7">
    <name type="scientific">Marinomonas fungiae</name>
    <dbReference type="NCBI Taxonomy" id="1137284"/>
    <lineage>
        <taxon>Bacteria</taxon>
        <taxon>Pseudomonadati</taxon>
        <taxon>Pseudomonadota</taxon>
        <taxon>Gammaproteobacteria</taxon>
        <taxon>Oceanospirillales</taxon>
        <taxon>Oceanospirillaceae</taxon>
        <taxon>Marinomonas</taxon>
    </lineage>
</organism>
<dbReference type="PROSITE" id="PS51257">
    <property type="entry name" value="PROKAR_LIPOPROTEIN"/>
    <property type="match status" value="1"/>
</dbReference>
<feature type="domain" description="Cytochrome c" evidence="5">
    <location>
        <begin position="24"/>
        <end position="102"/>
    </location>
</feature>
<evidence type="ECO:0000256" key="1">
    <source>
        <dbReference type="ARBA" id="ARBA00022617"/>
    </source>
</evidence>
<dbReference type="GO" id="GO:0046872">
    <property type="term" value="F:metal ion binding"/>
    <property type="evidence" value="ECO:0007669"/>
    <property type="project" value="UniProtKB-KW"/>
</dbReference>
<reference evidence="7" key="1">
    <citation type="submission" date="2015-08" db="EMBL/GenBank/DDBJ databases">
        <authorList>
            <person name="Varghese N."/>
        </authorList>
    </citation>
    <scope>NUCLEOTIDE SEQUENCE [LARGE SCALE GENOMIC DNA]</scope>
    <source>
        <strain evidence="7">JCM 18476</strain>
    </source>
</reference>
<dbReference type="GO" id="GO:0020037">
    <property type="term" value="F:heme binding"/>
    <property type="evidence" value="ECO:0007669"/>
    <property type="project" value="InterPro"/>
</dbReference>
<dbReference type="InterPro" id="IPR009056">
    <property type="entry name" value="Cyt_c-like_dom"/>
</dbReference>
<evidence type="ECO:0000313" key="6">
    <source>
        <dbReference type="EMBL" id="CUB03297.1"/>
    </source>
</evidence>
<dbReference type="GO" id="GO:0009055">
    <property type="term" value="F:electron transfer activity"/>
    <property type="evidence" value="ECO:0007669"/>
    <property type="project" value="InterPro"/>
</dbReference>
<sequence>MKIWLIALVIVSLVGCSDYNDKTTTMQGGKELYENYCAGCHRSRGTGQFLIGVPRIKDTELSLSEIADVIRRQHKDERQMPIFSQLTVPQSYSIASYIKNTLRYK</sequence>
<name>A0A0K6IIZ3_9GAMM</name>
<proteinExistence type="predicted"/>
<evidence type="ECO:0000256" key="2">
    <source>
        <dbReference type="ARBA" id="ARBA00022723"/>
    </source>
</evidence>
<dbReference type="InterPro" id="IPR036909">
    <property type="entry name" value="Cyt_c-like_dom_sf"/>
</dbReference>
<dbReference type="RefSeq" id="WP_055462263.1">
    <property type="nucleotide sequence ID" value="NZ_CYHG01000003.1"/>
</dbReference>
<dbReference type="EMBL" id="CYHG01000003">
    <property type="protein sequence ID" value="CUB03297.1"/>
    <property type="molecule type" value="Genomic_DNA"/>
</dbReference>
<dbReference type="PROSITE" id="PS51007">
    <property type="entry name" value="CYTC"/>
    <property type="match status" value="1"/>
</dbReference>
<evidence type="ECO:0000313" key="7">
    <source>
        <dbReference type="Proteomes" id="UP000182769"/>
    </source>
</evidence>